<evidence type="ECO:0000313" key="5">
    <source>
        <dbReference type="EMBL" id="VDL64738.1"/>
    </source>
</evidence>
<protein>
    <submittedName>
        <fullName evidence="7">Alpha-catulin (inferred by orthology to a human protein)</fullName>
    </submittedName>
</protein>
<dbReference type="WBParaSite" id="NBR_0000134701-mRNA-1">
    <property type="protein sequence ID" value="NBR_0000134701-mRNA-1"/>
    <property type="gene ID" value="NBR_0000134701"/>
</dbReference>
<sequence length="499" mass="54892">MKALAGRAVVTQIVVAYSLSRLEVCRSFTEFVKIFAEFGGEMVDLAHRSGDRQHDLKSDKRRAQMGVARAALERHTMLLLTSSKTLLRHPESESALQCRDGVFDQIRTALQLIAICVSDGVVPVDPARFVQTTSEEPLDIGIQLTANAAIKQLTEMLEMVRMTSRVGVGVRERLIGALDALCEMTQDDSSDQLRSDGIDVTVERLNRRLKDLSKQLQIVAMEHISEVLRANEDQVLLSSIKACAVAGDIDGVERYMEKFREHSEHMQEVCRLLHHISLTDALHVNTGHCERNMRALAPLTLLSGRTLCQHPSSRIARENLEVFCDTWSQSVNDLSRLAKESDSAACGRVAAEKQAYMSLPRPGVSSSDSSSSLPSFRRSHDLVPSQTSSMQRFRNAREVPLRILNRSFESQTVTRLICDSDDSTSSASIDNRENRGDRQGMATTTVVATGGGGPPVAAIMSQGGDELSSAASGTSEDRKAFEYRISLILDDLRSAPLHG</sequence>
<feature type="region of interest" description="Disordered" evidence="4">
    <location>
        <begin position="359"/>
        <end position="391"/>
    </location>
</feature>
<proteinExistence type="inferred from homology"/>
<evidence type="ECO:0000256" key="1">
    <source>
        <dbReference type="ARBA" id="ARBA00004496"/>
    </source>
</evidence>
<keyword evidence="3" id="KW-0963">Cytoplasm</keyword>
<feature type="region of interest" description="Disordered" evidence="4">
    <location>
        <begin position="419"/>
        <end position="455"/>
    </location>
</feature>
<evidence type="ECO:0000313" key="7">
    <source>
        <dbReference type="WBParaSite" id="NBR_0000134701-mRNA-1"/>
    </source>
</evidence>
<dbReference type="InterPro" id="IPR030045">
    <property type="entry name" value="CTNNAL1"/>
</dbReference>
<feature type="compositionally biased region" description="Low complexity" evidence="4">
    <location>
        <begin position="359"/>
        <end position="376"/>
    </location>
</feature>
<dbReference type="OMA" id="CAHAENT"/>
<evidence type="ECO:0000256" key="2">
    <source>
        <dbReference type="ARBA" id="ARBA00008376"/>
    </source>
</evidence>
<dbReference type="EMBL" id="UYSL01001025">
    <property type="protein sequence ID" value="VDL64738.1"/>
    <property type="molecule type" value="Genomic_DNA"/>
</dbReference>
<evidence type="ECO:0000256" key="3">
    <source>
        <dbReference type="ARBA" id="ARBA00022490"/>
    </source>
</evidence>
<dbReference type="InterPro" id="IPR036723">
    <property type="entry name" value="Alpha-catenin/vinculin-like_sf"/>
</dbReference>
<dbReference type="GO" id="GO:0051015">
    <property type="term" value="F:actin filament binding"/>
    <property type="evidence" value="ECO:0007669"/>
    <property type="project" value="InterPro"/>
</dbReference>
<gene>
    <name evidence="5" type="ORF">NBR_LOCUS1348</name>
</gene>
<dbReference type="PANTHER" id="PTHR46342:SF1">
    <property type="entry name" value="ALPHA-CATULIN"/>
    <property type="match status" value="1"/>
</dbReference>
<evidence type="ECO:0000313" key="6">
    <source>
        <dbReference type="Proteomes" id="UP000271162"/>
    </source>
</evidence>
<reference evidence="5 6" key="2">
    <citation type="submission" date="2018-11" db="EMBL/GenBank/DDBJ databases">
        <authorList>
            <consortium name="Pathogen Informatics"/>
        </authorList>
    </citation>
    <scope>NUCLEOTIDE SEQUENCE [LARGE SCALE GENOMIC DNA]</scope>
</reference>
<dbReference type="Pfam" id="PF01044">
    <property type="entry name" value="Vinculin"/>
    <property type="match status" value="2"/>
</dbReference>
<comment type="subcellular location">
    <subcellularLocation>
        <location evidence="1">Cytoplasm</location>
    </subcellularLocation>
</comment>
<comment type="similarity">
    <text evidence="2">Belongs to the vinculin/alpha-catenin family.</text>
</comment>
<keyword evidence="6" id="KW-1185">Reference proteome</keyword>
<dbReference type="GO" id="GO:0007266">
    <property type="term" value="P:Rho protein signal transduction"/>
    <property type="evidence" value="ECO:0007669"/>
    <property type="project" value="InterPro"/>
</dbReference>
<dbReference type="PANTHER" id="PTHR46342">
    <property type="entry name" value="ALPHA-CATULIN"/>
    <property type="match status" value="1"/>
</dbReference>
<dbReference type="GO" id="GO:0005737">
    <property type="term" value="C:cytoplasm"/>
    <property type="evidence" value="ECO:0007669"/>
    <property type="project" value="UniProtKB-SubCell"/>
</dbReference>
<name>A0A0N4XFP5_NIPBR</name>
<dbReference type="GO" id="GO:0007155">
    <property type="term" value="P:cell adhesion"/>
    <property type="evidence" value="ECO:0007669"/>
    <property type="project" value="InterPro"/>
</dbReference>
<reference evidence="7" key="1">
    <citation type="submission" date="2017-02" db="UniProtKB">
        <authorList>
            <consortium name="WormBaseParasite"/>
        </authorList>
    </citation>
    <scope>IDENTIFICATION</scope>
</reference>
<organism evidence="7">
    <name type="scientific">Nippostrongylus brasiliensis</name>
    <name type="common">Rat hookworm</name>
    <dbReference type="NCBI Taxonomy" id="27835"/>
    <lineage>
        <taxon>Eukaryota</taxon>
        <taxon>Metazoa</taxon>
        <taxon>Ecdysozoa</taxon>
        <taxon>Nematoda</taxon>
        <taxon>Chromadorea</taxon>
        <taxon>Rhabditida</taxon>
        <taxon>Rhabditina</taxon>
        <taxon>Rhabditomorpha</taxon>
        <taxon>Strongyloidea</taxon>
        <taxon>Heligmosomidae</taxon>
        <taxon>Nippostrongylus</taxon>
    </lineage>
</organism>
<dbReference type="STRING" id="27835.A0A0N4XFP5"/>
<dbReference type="Gene3D" id="1.20.120.230">
    <property type="entry name" value="Alpha-catenin/vinculin-like"/>
    <property type="match status" value="2"/>
</dbReference>
<dbReference type="AlphaFoldDB" id="A0A0N4XFP5"/>
<evidence type="ECO:0000256" key="4">
    <source>
        <dbReference type="SAM" id="MobiDB-lite"/>
    </source>
</evidence>
<dbReference type="Proteomes" id="UP000271162">
    <property type="component" value="Unassembled WGS sequence"/>
</dbReference>
<dbReference type="SUPFAM" id="SSF47220">
    <property type="entry name" value="alpha-catenin/vinculin-like"/>
    <property type="match status" value="2"/>
</dbReference>
<dbReference type="GO" id="GO:0071944">
    <property type="term" value="C:cell periphery"/>
    <property type="evidence" value="ECO:0007669"/>
    <property type="project" value="UniProtKB-ARBA"/>
</dbReference>
<accession>A0A0N4XFP5</accession>
<dbReference type="InterPro" id="IPR006077">
    <property type="entry name" value="Vinculin/catenin"/>
</dbReference>